<dbReference type="EMBL" id="FXZK01000024">
    <property type="protein sequence ID" value="SMY10277.1"/>
    <property type="molecule type" value="Genomic_DNA"/>
</dbReference>
<sequence length="55" mass="6217">MTIDTLVAGLFGVTFVAAFVFAITSKKYTDEELQDDNASKPTYDRNDKNGRRDNR</sequence>
<feature type="region of interest" description="Disordered" evidence="1">
    <location>
        <begin position="31"/>
        <end position="55"/>
    </location>
</feature>
<dbReference type="Proteomes" id="UP000201613">
    <property type="component" value="Unassembled WGS sequence"/>
</dbReference>
<feature type="transmembrane region" description="Helical" evidence="2">
    <location>
        <begin position="6"/>
        <end position="24"/>
    </location>
</feature>
<feature type="compositionally biased region" description="Basic and acidic residues" evidence="1">
    <location>
        <begin position="42"/>
        <end position="55"/>
    </location>
</feature>
<keyword evidence="2" id="KW-0472">Membrane</keyword>
<proteinExistence type="predicted"/>
<gene>
    <name evidence="3" type="ORF">LOM8899_04452</name>
</gene>
<name>A0A238LKN5_9RHOB</name>
<keyword evidence="4" id="KW-1185">Reference proteome</keyword>
<dbReference type="RefSeq" id="WP_168770635.1">
    <property type="nucleotide sequence ID" value="NZ_FXZK01000024.1"/>
</dbReference>
<dbReference type="AlphaFoldDB" id="A0A238LKN5"/>
<keyword evidence="2" id="KW-1133">Transmembrane helix</keyword>
<evidence type="ECO:0000256" key="1">
    <source>
        <dbReference type="SAM" id="MobiDB-lite"/>
    </source>
</evidence>
<evidence type="ECO:0000313" key="3">
    <source>
        <dbReference type="EMBL" id="SMY10277.1"/>
    </source>
</evidence>
<organism evidence="3 4">
    <name type="scientific">Flavimaricola marinus</name>
    <dbReference type="NCBI Taxonomy" id="1819565"/>
    <lineage>
        <taxon>Bacteria</taxon>
        <taxon>Pseudomonadati</taxon>
        <taxon>Pseudomonadota</taxon>
        <taxon>Alphaproteobacteria</taxon>
        <taxon>Rhodobacterales</taxon>
        <taxon>Paracoccaceae</taxon>
        <taxon>Flavimaricola</taxon>
    </lineage>
</organism>
<reference evidence="3 4" key="1">
    <citation type="submission" date="2017-05" db="EMBL/GenBank/DDBJ databases">
        <authorList>
            <person name="Song R."/>
            <person name="Chenine A.L."/>
            <person name="Ruprecht R.M."/>
        </authorList>
    </citation>
    <scope>NUCLEOTIDE SEQUENCE [LARGE SCALE GENOMIC DNA]</scope>
    <source>
        <strain evidence="3 4">CECT 8899</strain>
    </source>
</reference>
<evidence type="ECO:0000256" key="2">
    <source>
        <dbReference type="SAM" id="Phobius"/>
    </source>
</evidence>
<protein>
    <submittedName>
        <fullName evidence="3">Uncharacterized protein</fullName>
    </submittedName>
</protein>
<accession>A0A238LKN5</accession>
<keyword evidence="2" id="KW-0812">Transmembrane</keyword>
<evidence type="ECO:0000313" key="4">
    <source>
        <dbReference type="Proteomes" id="UP000201613"/>
    </source>
</evidence>